<dbReference type="InterPro" id="IPR028974">
    <property type="entry name" value="TSP_type-3_rpt"/>
</dbReference>
<keyword evidence="1" id="KW-0732">Signal</keyword>
<dbReference type="OrthoDB" id="9765926at2"/>
<dbReference type="InterPro" id="IPR026341">
    <property type="entry name" value="T9SS_type_B"/>
</dbReference>
<protein>
    <submittedName>
        <fullName evidence="3">Gliding motility-associated C-terminal domain-containing protein</fullName>
    </submittedName>
</protein>
<dbReference type="InterPro" id="IPR035234">
    <property type="entry name" value="IgGFc-bd_N"/>
</dbReference>
<dbReference type="STRING" id="415425.SAMN05444363_1081"/>
<dbReference type="SUPFAM" id="SSF103647">
    <property type="entry name" value="TSP type-3 repeat"/>
    <property type="match status" value="2"/>
</dbReference>
<dbReference type="Pfam" id="PF13585">
    <property type="entry name" value="CHU_C"/>
    <property type="match status" value="1"/>
</dbReference>
<evidence type="ECO:0000259" key="2">
    <source>
        <dbReference type="Pfam" id="PF17517"/>
    </source>
</evidence>
<dbReference type="GO" id="GO:0005509">
    <property type="term" value="F:calcium ion binding"/>
    <property type="evidence" value="ECO:0007669"/>
    <property type="project" value="InterPro"/>
</dbReference>
<gene>
    <name evidence="3" type="ORF">SAMN05444363_1081</name>
</gene>
<feature type="signal peptide" evidence="1">
    <location>
        <begin position="1"/>
        <end position="18"/>
    </location>
</feature>
<keyword evidence="4" id="KW-1185">Reference proteome</keyword>
<evidence type="ECO:0000313" key="4">
    <source>
        <dbReference type="Proteomes" id="UP000184488"/>
    </source>
</evidence>
<name>A0A1M6CT23_9FLAO</name>
<organism evidence="3 4">
    <name type="scientific">Flavobacterium terrae</name>
    <dbReference type="NCBI Taxonomy" id="415425"/>
    <lineage>
        <taxon>Bacteria</taxon>
        <taxon>Pseudomonadati</taxon>
        <taxon>Bacteroidota</taxon>
        <taxon>Flavobacteriia</taxon>
        <taxon>Flavobacteriales</taxon>
        <taxon>Flavobacteriaceae</taxon>
        <taxon>Flavobacterium</taxon>
    </lineage>
</organism>
<dbReference type="Pfam" id="PF17517">
    <property type="entry name" value="IgGFc_binding"/>
    <property type="match status" value="1"/>
</dbReference>
<dbReference type="Proteomes" id="UP000184488">
    <property type="component" value="Unassembled WGS sequence"/>
</dbReference>
<reference evidence="4" key="1">
    <citation type="submission" date="2016-11" db="EMBL/GenBank/DDBJ databases">
        <authorList>
            <person name="Varghese N."/>
            <person name="Submissions S."/>
        </authorList>
    </citation>
    <scope>NUCLEOTIDE SEQUENCE [LARGE SCALE GENOMIC DNA]</scope>
    <source>
        <strain evidence="4">DSM 18829</strain>
    </source>
</reference>
<sequence>MKSKLLLLVLFTSIKCFSQFSKTHYIPPLSNTEAYETLGQYMYISTPSLTDINYRIIAIGGAVTTGTVRRDNPKTVFIGTDSDTQLLANGPKVSTILNNKGYIVEADDLIYVTVRLTAASNNHAGGLVSKGLAALGTQFRIGAMTNTNVATDSRHYTFAAILATENNTVVSFSDIKPGVILTNDNTSGNTPASVTLNAGQSYIIAAEGPNPANADGLIGALITASKPVAVNCGSYGGSNGTVNSNSDIGFDQIVSAERTGTEYIFIRGDGENIIERPTIIAHEDNTEVFLNGTSTPFTILNAGQYVALNGSQFSAQGNLYVKTSKKVFAYQGIGGSSQANQNMHFLPPLSCETPKAINNIPFINSVGQNPNFAGTVCLVTETGATLDFTINGTNYSLTNLPTGIVANGPFNVNGNTLYQTYTINGLTGNVSVFSSKSVYLSYYGSSGAATYGGFYSGFTFKPEISFNKIALTSSNCIPNVKLGVNSVTSFDTFEWFFNGAIIPGANTNEYTPTQPGYYKVRASISGCGLPFESDEIPVSSCPTNIDGDLANDNIDIDNDNNGILNCVESYENQDINISNPNTGIVSVGTYNNTFSGVITNSLPNSTTPFVGNSNGSFVTEILAGKGYYVSYKQTFSQPINITLEYPLTANANDLLNANAEYIVNVDTNKTVTVLNPTNQLLIDTNYDGIYESGVTEFSSFEIRFRLNGNIPLAAGTGTFKFQSYQTNTFKITHKNLLDTQGNKSTFKLTATCVPNDTDGDGIPDQIDPDNDNDGILDIIEVQGNNSLTLSNADTNANGLDNVFEPGLTPMDTDLDLIPDYLDLDSDNDGVTDSNEGQIDTDNDGIKNYRDLDSDGDLCNDVIEAGFLDGNNDGILGSITPPIVNQNGLVTSGVGYFVPNPNYINSAPIEITQQPQTNPACELQTATITIADNGGNTYQWQLSTDNGTTWNNLANNATYTNVTTNTLSVNNITNVMSSYLYRVRLDKIGNSCGLLSNEVSLDILPLPVVNSPISIVQCDDDLDGITTVNLTVNNSQISANSATQTFEYYYTQADAQNEITASKITNPTAYVNSSSPGAFTLWATVKNANGCFEVVQINVQIVTTQIPASYTKTFNLCDDYIDATINVTDGSDGFTKFDVSSVTDDLQTNVLPAGTYTIKYYRNVADRDSQLNEIVDPSNFRNDIPNVQVIWARVDSSVSNACFGYAKINLVVNPLPSIDLTAQEYICSDNPSIIKILTAGINDGSSTANYTYKWVKDTVEIIDQTGPTLQTNQEGIYTVEVKTSFGCPRTRTITVTKSNSAVFLETTVIDLQEENTVTINVTGDGNYVYSLDNELGPYQESNTFYDVSPDIHTVYVKDLYGCPTSEKTVNVVGAPKFFTPNGDGYHDHWNIIGLSKIYNSNAKIYIYNRFGKLLKQISATDQGWNGTFNGIPQPADDYWYTLELENGRTAKGHFALKR</sequence>
<feature type="domain" description="IgGFc-binding protein N-terminal" evidence="2">
    <location>
        <begin position="133"/>
        <end position="444"/>
    </location>
</feature>
<proteinExistence type="predicted"/>
<evidence type="ECO:0000313" key="3">
    <source>
        <dbReference type="EMBL" id="SHI64167.1"/>
    </source>
</evidence>
<dbReference type="EMBL" id="FQZI01000002">
    <property type="protein sequence ID" value="SHI64167.1"/>
    <property type="molecule type" value="Genomic_DNA"/>
</dbReference>
<dbReference type="NCBIfam" id="TIGR04131">
    <property type="entry name" value="Bac_Flav_CTERM"/>
    <property type="match status" value="1"/>
</dbReference>
<feature type="chain" id="PRO_5013246140" evidence="1">
    <location>
        <begin position="19"/>
        <end position="1457"/>
    </location>
</feature>
<accession>A0A1M6CT23</accession>
<evidence type="ECO:0000256" key="1">
    <source>
        <dbReference type="SAM" id="SignalP"/>
    </source>
</evidence>